<organism evidence="6 7">
    <name type="scientific">Pseudobutyrivibrio ruminis</name>
    <dbReference type="NCBI Taxonomy" id="46206"/>
    <lineage>
        <taxon>Bacteria</taxon>
        <taxon>Bacillati</taxon>
        <taxon>Bacillota</taxon>
        <taxon>Clostridia</taxon>
        <taxon>Lachnospirales</taxon>
        <taxon>Lachnospiraceae</taxon>
        <taxon>Pseudobutyrivibrio</taxon>
    </lineage>
</organism>
<dbReference type="PANTHER" id="PTHR46847:SF1">
    <property type="entry name" value="D-ALLOSE-BINDING PERIPLASMIC PROTEIN-RELATED"/>
    <property type="match status" value="1"/>
</dbReference>
<dbReference type="InterPro" id="IPR025997">
    <property type="entry name" value="SBP_2_dom"/>
</dbReference>
<feature type="signal peptide" evidence="4">
    <location>
        <begin position="1"/>
        <end position="20"/>
    </location>
</feature>
<dbReference type="Pfam" id="PF13407">
    <property type="entry name" value="Peripla_BP_4"/>
    <property type="match status" value="1"/>
</dbReference>
<accession>A0A2G3DV41</accession>
<dbReference type="RefSeq" id="WP_099391718.1">
    <property type="nucleotide sequence ID" value="NZ_PDYF01000011.1"/>
</dbReference>
<evidence type="ECO:0000259" key="5">
    <source>
        <dbReference type="Pfam" id="PF13407"/>
    </source>
</evidence>
<proteinExistence type="inferred from homology"/>
<dbReference type="EMBL" id="PDYF01000011">
    <property type="protein sequence ID" value="PHU34801.1"/>
    <property type="molecule type" value="Genomic_DNA"/>
</dbReference>
<keyword evidence="3 4" id="KW-0732">Signal</keyword>
<sequence>MRKRVLATLMTAAMAATLFAGCGDSAGTDTTAAGGDTATATEGGSTEAADGDYKFEIIVKSYQSSYWQAAVKGIEQEAEAKGVTVNCTGPNAESDIADQVNMLNNAINNAPNGIGLAACDQDACLDALQAALDAGIPVVCFDSGIPNAPAGSVVSTVATDNYSAGATAAENLYPALKDKIGDGQVRVGEVNQEATSESIINRGLGFIDKFAELAKADGYTVAVVGNEKYVNDSKAETVSESEADIVIEVAVPAQTTVELCATEASAIMNKSDTIGMFGSNQIAAEGILTANENLGVLGDKILAAGFDAGSVIKSAVANGTMYGAVTQSPLVMGITTVDVLCDAAAGKSVSDVPTDGYWYNADNMEDPEIAPNLYD</sequence>
<protein>
    <submittedName>
        <fullName evidence="6">LacI family transcriptional regulator</fullName>
    </submittedName>
</protein>
<dbReference type="GO" id="GO:0030313">
    <property type="term" value="C:cell envelope"/>
    <property type="evidence" value="ECO:0007669"/>
    <property type="project" value="UniProtKB-SubCell"/>
</dbReference>
<feature type="chain" id="PRO_5038960909" evidence="4">
    <location>
        <begin position="21"/>
        <end position="375"/>
    </location>
</feature>
<dbReference type="Proteomes" id="UP000225889">
    <property type="component" value="Unassembled WGS sequence"/>
</dbReference>
<comment type="subcellular location">
    <subcellularLocation>
        <location evidence="1">Cell envelope</location>
    </subcellularLocation>
</comment>
<evidence type="ECO:0000256" key="1">
    <source>
        <dbReference type="ARBA" id="ARBA00004196"/>
    </source>
</evidence>
<comment type="similarity">
    <text evidence="2">Belongs to the bacterial solute-binding protein 2 family.</text>
</comment>
<comment type="caution">
    <text evidence="6">The sequence shown here is derived from an EMBL/GenBank/DDBJ whole genome shotgun (WGS) entry which is preliminary data.</text>
</comment>
<dbReference type="SUPFAM" id="SSF53822">
    <property type="entry name" value="Periplasmic binding protein-like I"/>
    <property type="match status" value="1"/>
</dbReference>
<dbReference type="PROSITE" id="PS51257">
    <property type="entry name" value="PROKAR_LIPOPROTEIN"/>
    <property type="match status" value="1"/>
</dbReference>
<dbReference type="InterPro" id="IPR028082">
    <property type="entry name" value="Peripla_BP_I"/>
</dbReference>
<evidence type="ECO:0000256" key="3">
    <source>
        <dbReference type="ARBA" id="ARBA00022729"/>
    </source>
</evidence>
<evidence type="ECO:0000313" key="6">
    <source>
        <dbReference type="EMBL" id="PHU34801.1"/>
    </source>
</evidence>
<dbReference type="GO" id="GO:0030246">
    <property type="term" value="F:carbohydrate binding"/>
    <property type="evidence" value="ECO:0007669"/>
    <property type="project" value="UniProtKB-ARBA"/>
</dbReference>
<evidence type="ECO:0000313" key="7">
    <source>
        <dbReference type="Proteomes" id="UP000225889"/>
    </source>
</evidence>
<reference evidence="6 7" key="1">
    <citation type="submission" date="2017-10" db="EMBL/GenBank/DDBJ databases">
        <title>Resolving the taxonomy of Roseburia spp., Eubacterium rectale and Agathobacter spp. through phylogenomic analysis.</title>
        <authorList>
            <person name="Sheridan P.O."/>
            <person name="Walker A.W."/>
            <person name="Duncan S.H."/>
            <person name="Scott K.P."/>
            <person name="Toole P.W.O."/>
            <person name="Luis P."/>
            <person name="Flint H.J."/>
        </authorList>
    </citation>
    <scope>NUCLEOTIDE SEQUENCE [LARGE SCALE GENOMIC DNA]</scope>
    <source>
        <strain evidence="6 7">JK626</strain>
    </source>
</reference>
<reference evidence="6 7" key="2">
    <citation type="submission" date="2017-10" db="EMBL/GenBank/DDBJ databases">
        <authorList>
            <person name="Banno H."/>
            <person name="Chua N.-H."/>
        </authorList>
    </citation>
    <scope>NUCLEOTIDE SEQUENCE [LARGE SCALE GENOMIC DNA]</scope>
    <source>
        <strain evidence="6 7">JK626</strain>
    </source>
</reference>
<feature type="domain" description="Periplasmic binding protein" evidence="5">
    <location>
        <begin position="56"/>
        <end position="347"/>
    </location>
</feature>
<gene>
    <name evidence="6" type="ORF">CSX01_05525</name>
</gene>
<evidence type="ECO:0000256" key="2">
    <source>
        <dbReference type="ARBA" id="ARBA00007639"/>
    </source>
</evidence>
<evidence type="ECO:0000256" key="4">
    <source>
        <dbReference type="SAM" id="SignalP"/>
    </source>
</evidence>
<dbReference type="PANTHER" id="PTHR46847">
    <property type="entry name" value="D-ALLOSE-BINDING PERIPLASMIC PROTEIN-RELATED"/>
    <property type="match status" value="1"/>
</dbReference>
<dbReference type="Gene3D" id="3.40.50.2300">
    <property type="match status" value="2"/>
</dbReference>
<dbReference type="AlphaFoldDB" id="A0A2G3DV41"/>
<name>A0A2G3DV41_9FIRM</name>